<dbReference type="Proteomes" id="UP000596661">
    <property type="component" value="Chromosome 6"/>
</dbReference>
<keyword evidence="3" id="KW-1185">Reference proteome</keyword>
<protein>
    <submittedName>
        <fullName evidence="2">Uncharacterized protein</fullName>
    </submittedName>
</protein>
<name>A0A803PUL5_CANSA</name>
<organism evidence="2 3">
    <name type="scientific">Cannabis sativa</name>
    <name type="common">Hemp</name>
    <name type="synonym">Marijuana</name>
    <dbReference type="NCBI Taxonomy" id="3483"/>
    <lineage>
        <taxon>Eukaryota</taxon>
        <taxon>Viridiplantae</taxon>
        <taxon>Streptophyta</taxon>
        <taxon>Embryophyta</taxon>
        <taxon>Tracheophyta</taxon>
        <taxon>Spermatophyta</taxon>
        <taxon>Magnoliopsida</taxon>
        <taxon>eudicotyledons</taxon>
        <taxon>Gunneridae</taxon>
        <taxon>Pentapetalae</taxon>
        <taxon>rosids</taxon>
        <taxon>fabids</taxon>
        <taxon>Rosales</taxon>
        <taxon>Cannabaceae</taxon>
        <taxon>Cannabis</taxon>
    </lineage>
</organism>
<evidence type="ECO:0000313" key="2">
    <source>
        <dbReference type="EnsemblPlants" id="cds.evm.model.06.1466"/>
    </source>
</evidence>
<proteinExistence type="predicted"/>
<reference evidence="2" key="2">
    <citation type="submission" date="2021-03" db="UniProtKB">
        <authorList>
            <consortium name="EnsemblPlants"/>
        </authorList>
    </citation>
    <scope>IDENTIFICATION</scope>
</reference>
<evidence type="ECO:0000313" key="3">
    <source>
        <dbReference type="Proteomes" id="UP000596661"/>
    </source>
</evidence>
<dbReference type="EMBL" id="UZAU01000612">
    <property type="status" value="NOT_ANNOTATED_CDS"/>
    <property type="molecule type" value="Genomic_DNA"/>
</dbReference>
<dbReference type="AlphaFoldDB" id="A0A803PUL5"/>
<evidence type="ECO:0000256" key="1">
    <source>
        <dbReference type="SAM" id="MobiDB-lite"/>
    </source>
</evidence>
<dbReference type="EnsemblPlants" id="evm.model.06.1466">
    <property type="protein sequence ID" value="cds.evm.model.06.1466"/>
    <property type="gene ID" value="evm.TU.06.1466"/>
</dbReference>
<accession>A0A803PUL5</accession>
<feature type="compositionally biased region" description="Basic and acidic residues" evidence="1">
    <location>
        <begin position="137"/>
        <end position="148"/>
    </location>
</feature>
<sequence>MPNSTENTHLLSHLINSHPSHCFFPRGGLFVDPSYSLPPSLVSFITLKTRFDSNLDPSLDSVSVSCAYRGGHHRKVVRFEGLRGGESCGFFLSVSFLIKKSEEEYGRESTDDVLEQNENRNGVSEVEEAVVIYEHGRGRGVAKEDGRPRPATLRPPLLIGSRGGLRSSNRRTGLYDSS</sequence>
<feature type="region of interest" description="Disordered" evidence="1">
    <location>
        <begin position="137"/>
        <end position="178"/>
    </location>
</feature>
<feature type="compositionally biased region" description="Low complexity" evidence="1">
    <location>
        <begin position="149"/>
        <end position="178"/>
    </location>
</feature>
<reference evidence="2" key="1">
    <citation type="submission" date="2018-11" db="EMBL/GenBank/DDBJ databases">
        <authorList>
            <person name="Grassa J C."/>
        </authorList>
    </citation>
    <scope>NUCLEOTIDE SEQUENCE [LARGE SCALE GENOMIC DNA]</scope>
</reference>
<dbReference type="Gramene" id="evm.model.06.1466">
    <property type="protein sequence ID" value="cds.evm.model.06.1466"/>
    <property type="gene ID" value="evm.TU.06.1466"/>
</dbReference>